<name>A0ABX1DEX6_9FLAO</name>
<organism evidence="1 2">
    <name type="scientific">Tamlana crocina</name>
    <dbReference type="NCBI Taxonomy" id="393006"/>
    <lineage>
        <taxon>Bacteria</taxon>
        <taxon>Pseudomonadati</taxon>
        <taxon>Bacteroidota</taxon>
        <taxon>Flavobacteriia</taxon>
        <taxon>Flavobacteriales</taxon>
        <taxon>Flavobacteriaceae</taxon>
        <taxon>Tamlana</taxon>
    </lineage>
</organism>
<protein>
    <submittedName>
        <fullName evidence="1">Uncharacterized protein</fullName>
    </submittedName>
</protein>
<comment type="caution">
    <text evidence="1">The sequence shown here is derived from an EMBL/GenBank/DDBJ whole genome shotgun (WGS) entry which is preliminary data.</text>
</comment>
<dbReference type="RefSeq" id="WP_167919873.1">
    <property type="nucleotide sequence ID" value="NZ_JAAVJS010000043.1"/>
</dbReference>
<dbReference type="Proteomes" id="UP000760545">
    <property type="component" value="Unassembled WGS sequence"/>
</dbReference>
<gene>
    <name evidence="1" type="ORF">HC176_15495</name>
</gene>
<evidence type="ECO:0000313" key="1">
    <source>
        <dbReference type="EMBL" id="NJX16884.1"/>
    </source>
</evidence>
<sequence length="220" mass="25338">MNKTNDSYGVKPVLILPIDIDDNFENYIKFYFRKKELQNGFKSCSTASFKKMIEENKKHNKELNIKIPPELVTSYNQFLEYFSDYVKHAKGENIEFNIVKLKDGLDISLSVPDDSDIETIGNYLNEYLNFTKQNIEKLKVNVETDISETDFNLLVLDLKHQVTSLKHSLELASLRNNLLSGQVDHLKELSSDFAKKENVIHTQIINGGDQQFADKIKNKG</sequence>
<proteinExistence type="predicted"/>
<dbReference type="EMBL" id="JAAVJS010000043">
    <property type="protein sequence ID" value="NJX16884.1"/>
    <property type="molecule type" value="Genomic_DNA"/>
</dbReference>
<keyword evidence="2" id="KW-1185">Reference proteome</keyword>
<reference evidence="1 2" key="1">
    <citation type="submission" date="2020-03" db="EMBL/GenBank/DDBJ databases">
        <title>Tamlana sp. nov, isolated from XXX.</title>
        <authorList>
            <person name="Cao W.R."/>
        </authorList>
    </citation>
    <scope>NUCLEOTIDE SEQUENCE [LARGE SCALE GENOMIC DNA]</scope>
    <source>
        <strain evidence="1 2">HST1-43</strain>
    </source>
</reference>
<accession>A0ABX1DEX6</accession>
<evidence type="ECO:0000313" key="2">
    <source>
        <dbReference type="Proteomes" id="UP000760545"/>
    </source>
</evidence>